<dbReference type="Gene3D" id="3.30.1380.20">
    <property type="entry name" value="Trafficking protein particle complex subunit 3"/>
    <property type="match status" value="1"/>
</dbReference>
<comment type="similarity">
    <text evidence="2 7">Belongs to the TRAPP small subunits family. BET3 subfamily.</text>
</comment>
<keyword evidence="3 7" id="KW-0813">Transport</keyword>
<dbReference type="CDD" id="cd14943">
    <property type="entry name" value="TRAPPC5_Trs31"/>
    <property type="match status" value="1"/>
</dbReference>
<proteinExistence type="inferred from homology"/>
<dbReference type="InterPro" id="IPR016696">
    <property type="entry name" value="TRAPP-I_su5"/>
</dbReference>
<dbReference type="Proteomes" id="UP000789595">
    <property type="component" value="Unassembled WGS sequence"/>
</dbReference>
<dbReference type="OrthoDB" id="10254842at2759"/>
<keyword evidence="5 7" id="KW-0931">ER-Golgi transport</keyword>
<dbReference type="PANTHER" id="PTHR20902:SF0">
    <property type="entry name" value="TRAFFICKING PROTEIN PARTICLE COMPLEX SUBUNIT 5"/>
    <property type="match status" value="1"/>
</dbReference>
<reference evidence="8" key="1">
    <citation type="submission" date="2021-11" db="EMBL/GenBank/DDBJ databases">
        <authorList>
            <consortium name="Genoscope - CEA"/>
            <person name="William W."/>
        </authorList>
    </citation>
    <scope>NUCLEOTIDE SEQUENCE</scope>
</reference>
<keyword evidence="4 7" id="KW-0256">Endoplasmic reticulum</keyword>
<dbReference type="InterPro" id="IPR007194">
    <property type="entry name" value="TRAPP_component"/>
</dbReference>
<comment type="subcellular location">
    <subcellularLocation>
        <location evidence="1">Endoplasmic reticulum</location>
    </subcellularLocation>
    <subcellularLocation>
        <location evidence="7">Golgi apparatus</location>
        <location evidence="7">cis-Golgi network</location>
    </subcellularLocation>
</comment>
<evidence type="ECO:0000313" key="8">
    <source>
        <dbReference type="EMBL" id="CAH0380024.1"/>
    </source>
</evidence>
<keyword evidence="6 7" id="KW-0333">Golgi apparatus</keyword>
<dbReference type="PIRSF" id="PIRSF017479">
    <property type="entry name" value="TRAPP_I_complex_Trs31"/>
    <property type="match status" value="1"/>
</dbReference>
<dbReference type="GO" id="GO:1990071">
    <property type="term" value="C:TRAPPII protein complex"/>
    <property type="evidence" value="ECO:0007669"/>
    <property type="project" value="TreeGrafter"/>
</dbReference>
<dbReference type="InterPro" id="IPR024096">
    <property type="entry name" value="NO_sig/Golgi_transp_ligand-bd"/>
</dbReference>
<dbReference type="GO" id="GO:0006888">
    <property type="term" value="P:endoplasmic reticulum to Golgi vesicle-mediated transport"/>
    <property type="evidence" value="ECO:0007669"/>
    <property type="project" value="TreeGrafter"/>
</dbReference>
<dbReference type="Pfam" id="PF04051">
    <property type="entry name" value="TRAPP"/>
    <property type="match status" value="1"/>
</dbReference>
<accession>A0A8J2X7I8</accession>
<dbReference type="AlphaFoldDB" id="A0A8J2X7I8"/>
<organism evidence="8 9">
    <name type="scientific">Pelagomonas calceolata</name>
    <dbReference type="NCBI Taxonomy" id="35677"/>
    <lineage>
        <taxon>Eukaryota</taxon>
        <taxon>Sar</taxon>
        <taxon>Stramenopiles</taxon>
        <taxon>Ochrophyta</taxon>
        <taxon>Pelagophyceae</taxon>
        <taxon>Pelagomonadales</taxon>
        <taxon>Pelagomonadaceae</taxon>
        <taxon>Pelagomonas</taxon>
    </lineage>
</organism>
<dbReference type="GO" id="GO:0005783">
    <property type="term" value="C:endoplasmic reticulum"/>
    <property type="evidence" value="ECO:0007669"/>
    <property type="project" value="UniProtKB-SubCell"/>
</dbReference>
<keyword evidence="9" id="KW-1185">Reference proteome</keyword>
<comment type="caution">
    <text evidence="8">The sequence shown here is derived from an EMBL/GenBank/DDBJ whole genome shotgun (WGS) entry which is preliminary data.</text>
</comment>
<evidence type="ECO:0000256" key="2">
    <source>
        <dbReference type="ARBA" id="ARBA00006218"/>
    </source>
</evidence>
<evidence type="ECO:0000256" key="5">
    <source>
        <dbReference type="ARBA" id="ARBA00022892"/>
    </source>
</evidence>
<dbReference type="SUPFAM" id="SSF111126">
    <property type="entry name" value="Ligand-binding domain in the NO signalling and Golgi transport"/>
    <property type="match status" value="1"/>
</dbReference>
<evidence type="ECO:0000256" key="3">
    <source>
        <dbReference type="ARBA" id="ARBA00022448"/>
    </source>
</evidence>
<evidence type="ECO:0000256" key="4">
    <source>
        <dbReference type="ARBA" id="ARBA00022824"/>
    </source>
</evidence>
<evidence type="ECO:0000256" key="6">
    <source>
        <dbReference type="ARBA" id="ARBA00023034"/>
    </source>
</evidence>
<dbReference type="PANTHER" id="PTHR20902">
    <property type="entry name" value="41-2 PROTEIN ANTIGEN-RELATED"/>
    <property type="match status" value="1"/>
</dbReference>
<dbReference type="GO" id="GO:1990072">
    <property type="term" value="C:TRAPPIII protein complex"/>
    <property type="evidence" value="ECO:0007669"/>
    <property type="project" value="TreeGrafter"/>
</dbReference>
<evidence type="ECO:0000256" key="1">
    <source>
        <dbReference type="ARBA" id="ARBA00004240"/>
    </source>
</evidence>
<sequence>MGPPRDKQVALSTFSYVFSELVQYNMTKIRSSAELEANLEKLGKDLGKRVLDALFHRDRLTKRELTEVGILQFISTTAWKALWGKAADSLERSTDREDEYMIVDSAPLVNQFVSVPANLGALDCAALMAGVVAGILDGAYFAAKCTAHPREEGGTVFLIRIGHDEAEEQKEPELVEMRPVLPLADRALA</sequence>
<dbReference type="EMBL" id="CAKKNE010000006">
    <property type="protein sequence ID" value="CAH0380024.1"/>
    <property type="molecule type" value="Genomic_DNA"/>
</dbReference>
<comment type="subunit">
    <text evidence="7">Part of the multisubunit TRAPP (transport protein particle) complex.</text>
</comment>
<evidence type="ECO:0000256" key="7">
    <source>
        <dbReference type="PIRNR" id="PIRNR017479"/>
    </source>
</evidence>
<evidence type="ECO:0000313" key="9">
    <source>
        <dbReference type="Proteomes" id="UP000789595"/>
    </source>
</evidence>
<protein>
    <recommendedName>
        <fullName evidence="7">Trafficking protein particle complex subunit</fullName>
    </recommendedName>
</protein>
<dbReference type="GO" id="GO:1990070">
    <property type="term" value="C:TRAPPI protein complex"/>
    <property type="evidence" value="ECO:0007669"/>
    <property type="project" value="TreeGrafter"/>
</dbReference>
<name>A0A8J2X7I8_9STRA</name>
<gene>
    <name evidence="8" type="ORF">PECAL_6P16610</name>
</gene>